<dbReference type="Pfam" id="PF00691">
    <property type="entry name" value="OmpA"/>
    <property type="match status" value="1"/>
</dbReference>
<dbReference type="PROSITE" id="PS01068">
    <property type="entry name" value="OMPA_1"/>
    <property type="match status" value="1"/>
</dbReference>
<gene>
    <name evidence="7" type="ORF">A3G31_00560</name>
</gene>
<dbReference type="PRINTS" id="PR01021">
    <property type="entry name" value="OMPADOMAIN"/>
</dbReference>
<feature type="domain" description="OmpA-like" evidence="6">
    <location>
        <begin position="121"/>
        <end position="238"/>
    </location>
</feature>
<evidence type="ECO:0000256" key="5">
    <source>
        <dbReference type="SAM" id="Coils"/>
    </source>
</evidence>
<reference evidence="7 8" key="1">
    <citation type="journal article" date="2016" name="Nat. Commun.">
        <title>Thousands of microbial genomes shed light on interconnected biogeochemical processes in an aquifer system.</title>
        <authorList>
            <person name="Anantharaman K."/>
            <person name="Brown C.T."/>
            <person name="Hug L.A."/>
            <person name="Sharon I."/>
            <person name="Castelle C.J."/>
            <person name="Probst A.J."/>
            <person name="Thomas B.C."/>
            <person name="Singh A."/>
            <person name="Wilkins M.J."/>
            <person name="Karaoz U."/>
            <person name="Brodie E.L."/>
            <person name="Williams K.H."/>
            <person name="Hubbard S.S."/>
            <person name="Banfield J.F."/>
        </authorList>
    </citation>
    <scope>NUCLEOTIDE SEQUENCE [LARGE SCALE GENOMIC DNA]</scope>
</reference>
<dbReference type="Gene3D" id="3.30.1330.60">
    <property type="entry name" value="OmpA-like domain"/>
    <property type="match status" value="1"/>
</dbReference>
<dbReference type="InterPro" id="IPR006665">
    <property type="entry name" value="OmpA-like"/>
</dbReference>
<evidence type="ECO:0000313" key="8">
    <source>
        <dbReference type="Proteomes" id="UP000178082"/>
    </source>
</evidence>
<dbReference type="InterPro" id="IPR006690">
    <property type="entry name" value="OMPA-like_CS"/>
</dbReference>
<dbReference type="GO" id="GO:0009279">
    <property type="term" value="C:cell outer membrane"/>
    <property type="evidence" value="ECO:0007669"/>
    <property type="project" value="UniProtKB-SubCell"/>
</dbReference>
<keyword evidence="5" id="KW-0175">Coiled coil</keyword>
<dbReference type="PROSITE" id="PS51257">
    <property type="entry name" value="PROKAR_LIPOPROTEIN"/>
    <property type="match status" value="1"/>
</dbReference>
<comment type="subcellular location">
    <subcellularLocation>
        <location evidence="1">Cell outer membrane</location>
    </subcellularLocation>
</comment>
<evidence type="ECO:0000259" key="6">
    <source>
        <dbReference type="PROSITE" id="PS51123"/>
    </source>
</evidence>
<keyword evidence="2 4" id="KW-0472">Membrane</keyword>
<dbReference type="PANTHER" id="PTHR30329:SF21">
    <property type="entry name" value="LIPOPROTEIN YIAD-RELATED"/>
    <property type="match status" value="1"/>
</dbReference>
<proteinExistence type="predicted"/>
<dbReference type="Proteomes" id="UP000178082">
    <property type="component" value="Unassembled WGS sequence"/>
</dbReference>
<dbReference type="CDD" id="cd07185">
    <property type="entry name" value="OmpA_C-like"/>
    <property type="match status" value="1"/>
</dbReference>
<dbReference type="STRING" id="1817883.A3G31_00560"/>
<protein>
    <recommendedName>
        <fullName evidence="6">OmpA-like domain-containing protein</fullName>
    </recommendedName>
</protein>
<accession>A0A1F7SGF8</accession>
<dbReference type="InterPro" id="IPR006664">
    <property type="entry name" value="OMP_bac"/>
</dbReference>
<dbReference type="InterPro" id="IPR050330">
    <property type="entry name" value="Bact_OuterMem_StrucFunc"/>
</dbReference>
<dbReference type="AlphaFoldDB" id="A0A1F7SGF8"/>
<evidence type="ECO:0000256" key="3">
    <source>
        <dbReference type="ARBA" id="ARBA00023237"/>
    </source>
</evidence>
<evidence type="ECO:0000313" key="7">
    <source>
        <dbReference type="EMBL" id="OGL52872.1"/>
    </source>
</evidence>
<evidence type="ECO:0000256" key="1">
    <source>
        <dbReference type="ARBA" id="ARBA00004442"/>
    </source>
</evidence>
<dbReference type="PROSITE" id="PS51123">
    <property type="entry name" value="OMPA_2"/>
    <property type="match status" value="1"/>
</dbReference>
<dbReference type="InterPro" id="IPR039567">
    <property type="entry name" value="Gly-zipper"/>
</dbReference>
<comment type="caution">
    <text evidence="7">The sequence shown here is derived from an EMBL/GenBank/DDBJ whole genome shotgun (WGS) entry which is preliminary data.</text>
</comment>
<dbReference type="PRINTS" id="PR01023">
    <property type="entry name" value="NAFLGMOTY"/>
</dbReference>
<keyword evidence="3" id="KW-0998">Cell outer membrane</keyword>
<organism evidence="7 8">
    <name type="scientific">Candidatus Schekmanbacteria bacterium RIFCSPLOWO2_12_FULL_38_15</name>
    <dbReference type="NCBI Taxonomy" id="1817883"/>
    <lineage>
        <taxon>Bacteria</taxon>
        <taxon>Candidatus Schekmaniibacteriota</taxon>
    </lineage>
</organism>
<dbReference type="Pfam" id="PF13488">
    <property type="entry name" value="Gly-zipper_Omp"/>
    <property type="match status" value="1"/>
</dbReference>
<evidence type="ECO:0000256" key="4">
    <source>
        <dbReference type="PROSITE-ProRule" id="PRU00473"/>
    </source>
</evidence>
<sequence>MRKLTSSILIVAIMVFLSFGCESTKEALSTKTAQGGLIGAAIGAGAGAIIGSKSGNAGLGAAIGAGVGALAGGVIGHYMDNQQKELQAIIDQQNAQQAQLQQTQGQLEAEKAKVAELQRKGDDIIVNLKGDTLFATNSTVLQAGAINNLKEIASVLKRYPDTNVTVKGHTDSIGNADYNKKLSEQRAEAVKSALLVEGVAHERITTIGYGATFPVASNDTPEGRQINRRVEMEIKPKQQG</sequence>
<dbReference type="SUPFAM" id="SSF103088">
    <property type="entry name" value="OmpA-like"/>
    <property type="match status" value="1"/>
</dbReference>
<dbReference type="PANTHER" id="PTHR30329">
    <property type="entry name" value="STATOR ELEMENT OF FLAGELLAR MOTOR COMPLEX"/>
    <property type="match status" value="1"/>
</dbReference>
<feature type="coiled-coil region" evidence="5">
    <location>
        <begin position="79"/>
        <end position="120"/>
    </location>
</feature>
<dbReference type="EMBL" id="MGDI01000029">
    <property type="protein sequence ID" value="OGL52872.1"/>
    <property type="molecule type" value="Genomic_DNA"/>
</dbReference>
<name>A0A1F7SGF8_9BACT</name>
<evidence type="ECO:0000256" key="2">
    <source>
        <dbReference type="ARBA" id="ARBA00023136"/>
    </source>
</evidence>
<dbReference type="InterPro" id="IPR036737">
    <property type="entry name" value="OmpA-like_sf"/>
</dbReference>